<dbReference type="InterPro" id="IPR008978">
    <property type="entry name" value="HSP20-like_chaperone"/>
</dbReference>
<dbReference type="Gene3D" id="2.60.40.790">
    <property type="match status" value="1"/>
</dbReference>
<organism evidence="5 6">
    <name type="scientific">Hermanssonia centrifuga</name>
    <dbReference type="NCBI Taxonomy" id="98765"/>
    <lineage>
        <taxon>Eukaryota</taxon>
        <taxon>Fungi</taxon>
        <taxon>Dikarya</taxon>
        <taxon>Basidiomycota</taxon>
        <taxon>Agaricomycotina</taxon>
        <taxon>Agaricomycetes</taxon>
        <taxon>Polyporales</taxon>
        <taxon>Meruliaceae</taxon>
        <taxon>Hermanssonia</taxon>
    </lineage>
</organism>
<dbReference type="InterPro" id="IPR002068">
    <property type="entry name" value="A-crystallin/Hsp20_dom"/>
</dbReference>
<feature type="domain" description="SHSP" evidence="4">
    <location>
        <begin position="44"/>
        <end position="178"/>
    </location>
</feature>
<dbReference type="InterPro" id="IPR031107">
    <property type="entry name" value="Small_HSP"/>
</dbReference>
<evidence type="ECO:0000256" key="2">
    <source>
        <dbReference type="PROSITE-ProRule" id="PRU00285"/>
    </source>
</evidence>
<dbReference type="PROSITE" id="PS01031">
    <property type="entry name" value="SHSP"/>
    <property type="match status" value="1"/>
</dbReference>
<evidence type="ECO:0000313" key="5">
    <source>
        <dbReference type="EMBL" id="PSR74817.1"/>
    </source>
</evidence>
<evidence type="ECO:0000256" key="3">
    <source>
        <dbReference type="RuleBase" id="RU003616"/>
    </source>
</evidence>
<evidence type="ECO:0000259" key="4">
    <source>
        <dbReference type="PROSITE" id="PS01031"/>
    </source>
</evidence>
<evidence type="ECO:0000256" key="1">
    <source>
        <dbReference type="ARBA" id="ARBA00023016"/>
    </source>
</evidence>
<dbReference type="EMBL" id="MLYV02000956">
    <property type="protein sequence ID" value="PSR74817.1"/>
    <property type="molecule type" value="Genomic_DNA"/>
</dbReference>
<comment type="similarity">
    <text evidence="2 3">Belongs to the small heat shock protein (HSP20) family.</text>
</comment>
<keyword evidence="6" id="KW-1185">Reference proteome</keyword>
<dbReference type="STRING" id="98765.A0A2R6NQI5"/>
<protein>
    <recommendedName>
        <fullName evidence="4">SHSP domain-containing protein</fullName>
    </recommendedName>
</protein>
<comment type="caution">
    <text evidence="5">The sequence shown here is derived from an EMBL/GenBank/DDBJ whole genome shotgun (WGS) entry which is preliminary data.</text>
</comment>
<reference evidence="5 6" key="1">
    <citation type="submission" date="2018-02" db="EMBL/GenBank/DDBJ databases">
        <title>Genome sequence of the basidiomycete white-rot fungus Phlebia centrifuga.</title>
        <authorList>
            <person name="Granchi Z."/>
            <person name="Peng M."/>
            <person name="de Vries R.P."/>
            <person name="Hilden K."/>
            <person name="Makela M.R."/>
            <person name="Grigoriev I."/>
            <person name="Riley R."/>
        </authorList>
    </citation>
    <scope>NUCLEOTIDE SEQUENCE [LARGE SCALE GENOMIC DNA]</scope>
    <source>
        <strain evidence="5 6">FBCC195</strain>
    </source>
</reference>
<keyword evidence="1" id="KW-0346">Stress response</keyword>
<evidence type="ECO:0000313" key="6">
    <source>
        <dbReference type="Proteomes" id="UP000186601"/>
    </source>
</evidence>
<dbReference type="Pfam" id="PF00011">
    <property type="entry name" value="HSP20"/>
    <property type="match status" value="1"/>
</dbReference>
<dbReference type="PANTHER" id="PTHR11527">
    <property type="entry name" value="HEAT-SHOCK PROTEIN 20 FAMILY MEMBER"/>
    <property type="match status" value="1"/>
</dbReference>
<accession>A0A2R6NQI5</accession>
<gene>
    <name evidence="5" type="ORF">PHLCEN_2v9531</name>
</gene>
<dbReference type="Proteomes" id="UP000186601">
    <property type="component" value="Unassembled WGS sequence"/>
</dbReference>
<dbReference type="SUPFAM" id="SSF49764">
    <property type="entry name" value="HSP20-like chaperones"/>
    <property type="match status" value="1"/>
</dbReference>
<sequence length="178" mass="19543">MSLARQFFREFRPFFHMLEEPLGRSPAYMGFPRNRSLLDDPFFRHPESLRPAVDVTEHGNNYVVEAEVPGVKKENLQVRVGDGGRSVTIEGNVVERRGVGAGAEATQSADGTNAVATKSDGNQISTERSLVGTSSFSRTVWLPRRVDSSNVSAKLDDGVLTLTLPKAEDPESINIQVQ</sequence>
<proteinExistence type="inferred from homology"/>
<dbReference type="AlphaFoldDB" id="A0A2R6NQI5"/>
<dbReference type="OrthoDB" id="1431247at2759"/>
<name>A0A2R6NQI5_9APHY</name>
<dbReference type="CDD" id="cd06464">
    <property type="entry name" value="ACD_sHsps-like"/>
    <property type="match status" value="1"/>
</dbReference>